<dbReference type="InterPro" id="IPR004554">
    <property type="entry name" value="HMG_CoA_Rdtase_eu_arc"/>
</dbReference>
<dbReference type="Proteomes" id="UP001497522">
    <property type="component" value="Chromosome 18"/>
</dbReference>
<evidence type="ECO:0000256" key="2">
    <source>
        <dbReference type="ARBA" id="ARBA00007661"/>
    </source>
</evidence>
<gene>
    <name evidence="9" type="ORF">CSSPJE1EN2_LOCUS11338</name>
</gene>
<dbReference type="PANTHER" id="PTHR10572:SF24">
    <property type="entry name" value="3-HYDROXY-3-METHYLGLUTARYL-COENZYME A REDUCTASE"/>
    <property type="match status" value="1"/>
</dbReference>
<dbReference type="PROSITE" id="PS00318">
    <property type="entry name" value="HMG_COA_REDUCTASE_2"/>
    <property type="match status" value="1"/>
</dbReference>
<sequence>MKTDGRTRTSVSPRRPQQQLKTQRDWPKPLPSDALPLPVSLTNRIFMVLFFSASYYLMRRWRDKITTSTPLHMLNLGEIAALIAQLASFIYLIGFFGIDYVQTYISKSGDDAGPWDLDDDDHASRGNIPRSRSCSNRKAQTPTLPTPPPPPMQLLSGKTLGEHTDEDIASAIREGAVPSYSLEAVLVDCGRAASVRQRAVELTTGRSLEGLPITGIDYASILGQCCEMVVGYVQIPVGVAGPLLLDGFEFTVPMATTEGCLVASTNRGCKAIYQSGGATSTLLKDSMTRAPVVRFATAKRAAELKFYLEDANNFENLSVIFNRTSRFARLQDMFCALAGRNAYLRFTSSTGDAMGMNMVSKGVQNVLSYLKHVFPDMESISISGNFCADKKATAVNWVEGRGKSVVCEAVLKGEIISKVLKTSVSALAELNMVKNLAGSALAGSLGGFNAHASNIVSAIFIATGQDPAQNVESSHCITMMEPVNGGQDLHVSVTMPSIEVGTVGGGTQLASQAACLNLLGVKGANLESPGRNSQTLARIVAGSVLAGEISLMSALAAGQLVKSHMKYNRSSQNVAASVENGSSCQEQGNQIGSSTEHNLKSSE</sequence>
<name>A0ABP1B0H4_9BRYO</name>
<evidence type="ECO:0000256" key="4">
    <source>
        <dbReference type="ARBA" id="ARBA00022857"/>
    </source>
</evidence>
<dbReference type="EMBL" id="OZ023719">
    <property type="protein sequence ID" value="CAK9868379.1"/>
    <property type="molecule type" value="Genomic_DNA"/>
</dbReference>
<feature type="region of interest" description="Disordered" evidence="8">
    <location>
        <begin position="116"/>
        <end position="158"/>
    </location>
</feature>
<evidence type="ECO:0000256" key="8">
    <source>
        <dbReference type="SAM" id="MobiDB-lite"/>
    </source>
</evidence>
<dbReference type="InterPro" id="IPR002202">
    <property type="entry name" value="HMG_CoA_Rdtase"/>
</dbReference>
<feature type="region of interest" description="Disordered" evidence="8">
    <location>
        <begin position="572"/>
        <end position="603"/>
    </location>
</feature>
<dbReference type="Gene3D" id="3.30.70.420">
    <property type="entry name" value="Hydroxymethylglutaryl-CoA reductase, class I/II, NAD/NADP-binding domain"/>
    <property type="match status" value="1"/>
</dbReference>
<keyword evidence="5 7" id="KW-0560">Oxidoreductase</keyword>
<evidence type="ECO:0000256" key="1">
    <source>
        <dbReference type="ARBA" id="ARBA00005084"/>
    </source>
</evidence>
<dbReference type="SUPFAM" id="SSF55035">
    <property type="entry name" value="NAD-binding domain of HMG-CoA reductase"/>
    <property type="match status" value="1"/>
</dbReference>
<dbReference type="PROSITE" id="PS01192">
    <property type="entry name" value="HMG_COA_REDUCTASE_3"/>
    <property type="match status" value="1"/>
</dbReference>
<evidence type="ECO:0000256" key="6">
    <source>
        <dbReference type="ARBA" id="ARBA00023229"/>
    </source>
</evidence>
<keyword evidence="7" id="KW-0812">Transmembrane</keyword>
<dbReference type="PROSITE" id="PS50065">
    <property type="entry name" value="HMG_COA_REDUCTASE_4"/>
    <property type="match status" value="1"/>
</dbReference>
<comment type="subcellular location">
    <subcellularLocation>
        <location evidence="7">Endoplasmic reticulum membrane</location>
        <topology evidence="7">Multi-pass membrane protein</topology>
    </subcellularLocation>
</comment>
<keyword evidence="10" id="KW-1185">Reference proteome</keyword>
<proteinExistence type="inferred from homology"/>
<feature type="compositionally biased region" description="Polar residues" evidence="8">
    <location>
        <begin position="572"/>
        <end position="596"/>
    </location>
</feature>
<evidence type="ECO:0000256" key="5">
    <source>
        <dbReference type="ARBA" id="ARBA00023002"/>
    </source>
</evidence>
<dbReference type="InterPro" id="IPR023076">
    <property type="entry name" value="HMG_CoA_Rdtase_CS"/>
</dbReference>
<feature type="compositionally biased region" description="Polar residues" evidence="8">
    <location>
        <begin position="8"/>
        <end position="21"/>
    </location>
</feature>
<protein>
    <recommendedName>
        <fullName evidence="7">3-hydroxy-3-methylglutaryl coenzyme A reductase</fullName>
        <shortName evidence="7">HMG-CoA reductase</shortName>
        <ecNumber evidence="7">1.1.1.34</ecNumber>
    </recommendedName>
</protein>
<evidence type="ECO:0000256" key="7">
    <source>
        <dbReference type="RuleBase" id="RU361219"/>
    </source>
</evidence>
<dbReference type="InterPro" id="IPR009029">
    <property type="entry name" value="HMG_CoA_Rdtase_sub-bd_dom_sf"/>
</dbReference>
<dbReference type="Gene3D" id="3.90.770.10">
    <property type="entry name" value="3-hydroxy-3-methylglutaryl-coenzyme A Reductase, Chain A, domain 2"/>
    <property type="match status" value="1"/>
</dbReference>
<keyword evidence="3 7" id="KW-0256">Endoplasmic reticulum</keyword>
<comment type="pathway">
    <text evidence="1 7">Metabolic intermediate biosynthesis; (R)-mevalonate biosynthesis; (R)-mevalonate from acetyl-CoA: step 3/3.</text>
</comment>
<comment type="similarity">
    <text evidence="2 7">Belongs to the HMG-CoA reductase family.</text>
</comment>
<keyword evidence="7" id="KW-1133">Transmembrane helix</keyword>
<evidence type="ECO:0000256" key="3">
    <source>
        <dbReference type="ARBA" id="ARBA00022824"/>
    </source>
</evidence>
<keyword evidence="4 7" id="KW-0521">NADP</keyword>
<dbReference type="InterPro" id="IPR023282">
    <property type="entry name" value="HMG_CoA_Rdtase_N"/>
</dbReference>
<dbReference type="InterPro" id="IPR023074">
    <property type="entry name" value="HMG_CoA_Rdtase_cat_sf"/>
</dbReference>
<dbReference type="Gene3D" id="1.10.3270.10">
    <property type="entry name" value="HMGR, N-terminal domain"/>
    <property type="match status" value="1"/>
</dbReference>
<dbReference type="CDD" id="cd00643">
    <property type="entry name" value="HMG-CoA_reductase_classI"/>
    <property type="match status" value="1"/>
</dbReference>
<dbReference type="PROSITE" id="PS00066">
    <property type="entry name" value="HMG_COA_REDUCTASE_1"/>
    <property type="match status" value="1"/>
</dbReference>
<dbReference type="EC" id="1.1.1.34" evidence="7"/>
<accession>A0ABP1B0H4</accession>
<feature type="transmembrane region" description="Helical" evidence="7">
    <location>
        <begin position="41"/>
        <end position="58"/>
    </location>
</feature>
<dbReference type="InterPro" id="IPR009023">
    <property type="entry name" value="HMG_CoA_Rdtase_NAD(P)-bd_sf"/>
</dbReference>
<dbReference type="Pfam" id="PF00368">
    <property type="entry name" value="HMG-CoA_red"/>
    <property type="match status" value="1"/>
</dbReference>
<dbReference type="NCBIfam" id="TIGR00533">
    <property type="entry name" value="HMG_CoA_R_NADP"/>
    <property type="match status" value="1"/>
</dbReference>
<evidence type="ECO:0000313" key="10">
    <source>
        <dbReference type="Proteomes" id="UP001497522"/>
    </source>
</evidence>
<dbReference type="PRINTS" id="PR00071">
    <property type="entry name" value="HMGCOARDTASE"/>
</dbReference>
<organism evidence="9 10">
    <name type="scientific">Sphagnum jensenii</name>
    <dbReference type="NCBI Taxonomy" id="128206"/>
    <lineage>
        <taxon>Eukaryota</taxon>
        <taxon>Viridiplantae</taxon>
        <taxon>Streptophyta</taxon>
        <taxon>Embryophyta</taxon>
        <taxon>Bryophyta</taxon>
        <taxon>Sphagnophytina</taxon>
        <taxon>Sphagnopsida</taxon>
        <taxon>Sphagnales</taxon>
        <taxon>Sphagnaceae</taxon>
        <taxon>Sphagnum</taxon>
    </lineage>
</organism>
<comment type="catalytic activity">
    <reaction evidence="7">
        <text>(R)-mevalonate + 2 NADP(+) + CoA = (3S)-3-hydroxy-3-methylglutaryl-CoA + 2 NADPH + 2 H(+)</text>
        <dbReference type="Rhea" id="RHEA:15989"/>
        <dbReference type="ChEBI" id="CHEBI:15378"/>
        <dbReference type="ChEBI" id="CHEBI:36464"/>
        <dbReference type="ChEBI" id="CHEBI:43074"/>
        <dbReference type="ChEBI" id="CHEBI:57287"/>
        <dbReference type="ChEBI" id="CHEBI:57783"/>
        <dbReference type="ChEBI" id="CHEBI:58349"/>
        <dbReference type="EC" id="1.1.1.34"/>
    </reaction>
</comment>
<evidence type="ECO:0000313" key="9">
    <source>
        <dbReference type="EMBL" id="CAK9868379.1"/>
    </source>
</evidence>
<dbReference type="SUPFAM" id="SSF56542">
    <property type="entry name" value="Substrate-binding domain of HMG-CoA reductase"/>
    <property type="match status" value="1"/>
</dbReference>
<feature type="region of interest" description="Disordered" evidence="8">
    <location>
        <begin position="1"/>
        <end position="29"/>
    </location>
</feature>
<feature type="transmembrane region" description="Helical" evidence="7">
    <location>
        <begin position="79"/>
        <end position="98"/>
    </location>
</feature>
<feature type="compositionally biased region" description="Polar residues" evidence="8">
    <location>
        <begin position="130"/>
        <end position="140"/>
    </location>
</feature>
<dbReference type="PANTHER" id="PTHR10572">
    <property type="entry name" value="3-HYDROXY-3-METHYLGLUTARYL-COENZYME A REDUCTASE"/>
    <property type="match status" value="1"/>
</dbReference>
<keyword evidence="7" id="KW-0472">Membrane</keyword>
<keyword evidence="6" id="KW-0414">Isoprene biosynthesis</keyword>
<reference evidence="9" key="1">
    <citation type="submission" date="2024-03" db="EMBL/GenBank/DDBJ databases">
        <authorList>
            <consortium name="ELIXIR-Norway"/>
            <consortium name="Elixir Norway"/>
        </authorList>
    </citation>
    <scope>NUCLEOTIDE SEQUENCE</scope>
</reference>